<evidence type="ECO:0000256" key="1">
    <source>
        <dbReference type="SAM" id="Phobius"/>
    </source>
</evidence>
<dbReference type="Proteomes" id="UP000606499">
    <property type="component" value="Unassembled WGS sequence"/>
</dbReference>
<gene>
    <name evidence="2" type="ORF">H8S45_14895</name>
</gene>
<reference evidence="2" key="1">
    <citation type="submission" date="2020-08" db="EMBL/GenBank/DDBJ databases">
        <title>Genome public.</title>
        <authorList>
            <person name="Liu C."/>
            <person name="Sun Q."/>
        </authorList>
    </citation>
    <scope>NUCLEOTIDE SEQUENCE</scope>
    <source>
        <strain evidence="2">NSJ-28</strain>
    </source>
</reference>
<comment type="caution">
    <text evidence="2">The sequence shown here is derived from an EMBL/GenBank/DDBJ whole genome shotgun (WGS) entry which is preliminary data.</text>
</comment>
<feature type="transmembrane region" description="Helical" evidence="1">
    <location>
        <begin position="7"/>
        <end position="28"/>
    </location>
</feature>
<protein>
    <recommendedName>
        <fullName evidence="4">DUF4760 domain-containing protein</fullName>
    </recommendedName>
</protein>
<keyword evidence="1" id="KW-1133">Transmembrane helix</keyword>
<proteinExistence type="predicted"/>
<keyword evidence="3" id="KW-1185">Reference proteome</keyword>
<evidence type="ECO:0008006" key="4">
    <source>
        <dbReference type="Google" id="ProtNLM"/>
    </source>
</evidence>
<dbReference type="RefSeq" id="WP_186950425.1">
    <property type="nucleotide sequence ID" value="NZ_JACOPL010000026.1"/>
</dbReference>
<feature type="transmembrane region" description="Helical" evidence="1">
    <location>
        <begin position="34"/>
        <end position="55"/>
    </location>
</feature>
<accession>A0A923RZY5</accession>
<sequence>MKEQKCAIWISAFATVISVCSAILLNILYVDFLWGSFFVNLSLSVLGGSCFALLISISSYKIHKKNTLENFIHETRNAIIVIQSIPNNLHELSYSEIYDTIQIVALHDEWELGCAYADIEFFFFAEKQRKRIYEEIYFPVHKILEVCQYYHRELKRVGTGSRQFARSLEKICFTRYETNGIRCIERNIDRVSIALNGWFFDLYEGKRQDNRKPLS</sequence>
<evidence type="ECO:0000313" key="2">
    <source>
        <dbReference type="EMBL" id="MBC5726735.1"/>
    </source>
</evidence>
<dbReference type="AlphaFoldDB" id="A0A923RZY5"/>
<keyword evidence="1" id="KW-0472">Membrane</keyword>
<dbReference type="EMBL" id="JACOPL010000026">
    <property type="protein sequence ID" value="MBC5726735.1"/>
    <property type="molecule type" value="Genomic_DNA"/>
</dbReference>
<keyword evidence="1" id="KW-0812">Transmembrane</keyword>
<organism evidence="2 3">
    <name type="scientific">Agathobaculum faecis</name>
    <dbReference type="NCBI Taxonomy" id="2763013"/>
    <lineage>
        <taxon>Bacteria</taxon>
        <taxon>Bacillati</taxon>
        <taxon>Bacillota</taxon>
        <taxon>Clostridia</taxon>
        <taxon>Eubacteriales</taxon>
        <taxon>Butyricicoccaceae</taxon>
        <taxon>Agathobaculum</taxon>
    </lineage>
</organism>
<evidence type="ECO:0000313" key="3">
    <source>
        <dbReference type="Proteomes" id="UP000606499"/>
    </source>
</evidence>
<name>A0A923RZY5_9FIRM</name>